<proteinExistence type="inferred from homology"/>
<dbReference type="GO" id="GO:0017000">
    <property type="term" value="P:antibiotic biosynthetic process"/>
    <property type="evidence" value="ECO:0007669"/>
    <property type="project" value="InterPro"/>
</dbReference>
<feature type="binding site" evidence="5">
    <location>
        <position position="246"/>
    </location>
    <ligand>
        <name>Ca(2+)</name>
        <dbReference type="ChEBI" id="CHEBI:29108"/>
    </ligand>
</feature>
<comment type="similarity">
    <text evidence="1">Belongs to the peptidase S45 family.</text>
</comment>
<sequence>MARLYRDAFGIPHLRAGSVLDLAHAQGRVTVADRVWQLEWLRRRATGTSAEVVGEAAVSWDRFSRRMRTVETAQRAFAACTEETQRFVTSYVDGVNEALAELPSGAVPELADLDIEPGEWEPWTPLATFLAQHLLFANLGGVLWKRLASDVLGDDVRYLSHQDPTASGSNAWAAAGGRTASGLPLIGGDPHRIIEQPGVYQQVRLACEDPEDSFDVLGYTFVGVPGVQHFAHAGEVAWAITNACADYQDVVDDDGSDVVEQHTETIGVLGADPVEVDVVQTSRGLVFEDGLAVRTTSWELGELGFDAILGLLRARSVDDVDRALDAWVEPVNNAVIADRAGAVRYRIAGRVPVRDETGAWVGWLAEPNRADVPADGHVVTANEWRGPESDAIGSVFAAPYRADRLHALLDGRTDLTCDDFVAFHNDALLQTVPMVTALVPGAFDDFDGVMDAGSEEAARYAAFRSALVRRLCEEPVFADLFEPPAEHRHEEVFAPWLGATYRIGLALPRLANETVAGHRPFGIDVAAHARAALAEVDAEGASATWGDTHVTDPVHWFGLLTDRDYDELPRLPVSGDADCVRCCVSYPAMTDECSRGSVARYVWDLADRTAGGWVVPVGASALPGDPHHHDQLPLWAAGELAPIVTDWDRLTEV</sequence>
<keyword evidence="3" id="KW-0865">Zymogen</keyword>
<keyword evidence="2" id="KW-0378">Hydrolase</keyword>
<dbReference type="InterPro" id="IPR029055">
    <property type="entry name" value="Ntn_hydrolases_N"/>
</dbReference>
<dbReference type="InterPro" id="IPR023343">
    <property type="entry name" value="Penicillin_amidase_dom1"/>
</dbReference>
<evidence type="ECO:0000256" key="5">
    <source>
        <dbReference type="PIRSR" id="PIRSR001227-2"/>
    </source>
</evidence>
<dbReference type="PIRSF" id="PIRSF001227">
    <property type="entry name" value="Pen_acylase"/>
    <property type="match status" value="1"/>
</dbReference>
<evidence type="ECO:0000313" key="6">
    <source>
        <dbReference type="EMBL" id="PWN01433.1"/>
    </source>
</evidence>
<feature type="binding site" evidence="5">
    <location>
        <position position="249"/>
    </location>
    <ligand>
        <name>Ca(2+)</name>
        <dbReference type="ChEBI" id="CHEBI:29108"/>
    </ligand>
</feature>
<dbReference type="InterPro" id="IPR002692">
    <property type="entry name" value="S45"/>
</dbReference>
<dbReference type="InterPro" id="IPR043147">
    <property type="entry name" value="Penicillin_amidase_A-knob"/>
</dbReference>
<comment type="caution">
    <text evidence="6">The sequence shown here is derived from an EMBL/GenBank/DDBJ whole genome shotgun (WGS) entry which is preliminary data.</text>
</comment>
<keyword evidence="5" id="KW-0106">Calcium</keyword>
<feature type="active site" description="Nucleophile" evidence="4">
    <location>
        <position position="169"/>
    </location>
</feature>
<dbReference type="AlphaFoldDB" id="A0A316TAR5"/>
<dbReference type="GO" id="GO:0046872">
    <property type="term" value="F:metal ion binding"/>
    <property type="evidence" value="ECO:0007669"/>
    <property type="project" value="UniProtKB-KW"/>
</dbReference>
<reference evidence="6 7" key="1">
    <citation type="submission" date="2018-05" db="EMBL/GenBank/DDBJ databases">
        <title>Nocardioides silvaticus genome.</title>
        <authorList>
            <person name="Li C."/>
            <person name="Wang G."/>
        </authorList>
    </citation>
    <scope>NUCLEOTIDE SEQUENCE [LARGE SCALE GENOMIC DNA]</scope>
    <source>
        <strain evidence="6 7">CCTCC AB 2018079</strain>
    </source>
</reference>
<evidence type="ECO:0000256" key="1">
    <source>
        <dbReference type="ARBA" id="ARBA00006586"/>
    </source>
</evidence>
<dbReference type="Pfam" id="PF01804">
    <property type="entry name" value="Penicil_amidase"/>
    <property type="match status" value="1"/>
</dbReference>
<dbReference type="InterPro" id="IPR014395">
    <property type="entry name" value="Pen/GL7ACA/AHL_acylase"/>
</dbReference>
<dbReference type="Gene3D" id="1.10.439.10">
    <property type="entry name" value="Penicillin Amidohydrolase, domain 1"/>
    <property type="match status" value="1"/>
</dbReference>
<comment type="cofactor">
    <cofactor evidence="5">
        <name>Ca(2+)</name>
        <dbReference type="ChEBI" id="CHEBI:29108"/>
    </cofactor>
    <text evidence="5">Binds 1 Ca(2+) ion per dimer.</text>
</comment>
<dbReference type="GO" id="GO:0016811">
    <property type="term" value="F:hydrolase activity, acting on carbon-nitrogen (but not peptide) bonds, in linear amides"/>
    <property type="evidence" value="ECO:0007669"/>
    <property type="project" value="InterPro"/>
</dbReference>
<accession>A0A316TAR5</accession>
<dbReference type="SUPFAM" id="SSF56235">
    <property type="entry name" value="N-terminal nucleophile aminohydrolases (Ntn hydrolases)"/>
    <property type="match status" value="1"/>
</dbReference>
<dbReference type="Gene3D" id="1.10.1400.10">
    <property type="match status" value="1"/>
</dbReference>
<dbReference type="EMBL" id="QGDD01000009">
    <property type="protein sequence ID" value="PWN01433.1"/>
    <property type="molecule type" value="Genomic_DNA"/>
</dbReference>
<dbReference type="Gene3D" id="3.60.20.10">
    <property type="entry name" value="Glutamine Phosphoribosylpyrophosphate, subunit 1, domain 1"/>
    <property type="match status" value="1"/>
</dbReference>
<organism evidence="6 7">
    <name type="scientific">Nocardioides silvaticus</name>
    <dbReference type="NCBI Taxonomy" id="2201891"/>
    <lineage>
        <taxon>Bacteria</taxon>
        <taxon>Bacillati</taxon>
        <taxon>Actinomycetota</taxon>
        <taxon>Actinomycetes</taxon>
        <taxon>Propionibacteriales</taxon>
        <taxon>Nocardioidaceae</taxon>
        <taxon>Nocardioides</taxon>
    </lineage>
</organism>
<dbReference type="Gene3D" id="2.30.120.10">
    <property type="match status" value="1"/>
</dbReference>
<dbReference type="PANTHER" id="PTHR34218">
    <property type="entry name" value="PEPTIDASE S45 PENICILLIN AMIDASE"/>
    <property type="match status" value="1"/>
</dbReference>
<evidence type="ECO:0000313" key="7">
    <source>
        <dbReference type="Proteomes" id="UP000245507"/>
    </source>
</evidence>
<evidence type="ECO:0000256" key="3">
    <source>
        <dbReference type="ARBA" id="ARBA00023145"/>
    </source>
</evidence>
<keyword evidence="7" id="KW-1185">Reference proteome</keyword>
<name>A0A316TAR5_9ACTN</name>
<keyword evidence="5" id="KW-0479">Metal-binding</keyword>
<dbReference type="PANTHER" id="PTHR34218:SF4">
    <property type="entry name" value="ACYL-HOMOSERINE LACTONE ACYLASE QUIP"/>
    <property type="match status" value="1"/>
</dbReference>
<dbReference type="OrthoDB" id="9759796at2"/>
<evidence type="ECO:0000256" key="2">
    <source>
        <dbReference type="ARBA" id="ARBA00022801"/>
    </source>
</evidence>
<gene>
    <name evidence="6" type="ORF">DJ010_17915</name>
</gene>
<protein>
    <submittedName>
        <fullName evidence="6">Penicillin amidase</fullName>
    </submittedName>
</protein>
<dbReference type="Proteomes" id="UP000245507">
    <property type="component" value="Unassembled WGS sequence"/>
</dbReference>
<dbReference type="RefSeq" id="WP_109696297.1">
    <property type="nucleotide sequence ID" value="NZ_QGDD01000009.1"/>
</dbReference>
<dbReference type="InterPro" id="IPR043146">
    <property type="entry name" value="Penicillin_amidase_N_B-knob"/>
</dbReference>
<evidence type="ECO:0000256" key="4">
    <source>
        <dbReference type="PIRSR" id="PIRSR001227-1"/>
    </source>
</evidence>